<sequence>MGLPSLGQIGEPGDHILERLDRCLGSTSTMTDWSDLKVIHLSDLGSDHRILLVQLIKQGHHRHTQFQFDGRWNSNDEALDIIRAAWAKPTCGSVQFRAFTQLKIARHDLVEWAKLGTSNSARQIRELKAAILDLREAEVVD</sequence>
<protein>
    <submittedName>
        <fullName evidence="1">Uncharacterized protein</fullName>
    </submittedName>
</protein>
<proteinExistence type="predicted"/>
<keyword evidence="2" id="KW-1185">Reference proteome</keyword>
<evidence type="ECO:0000313" key="2">
    <source>
        <dbReference type="Proteomes" id="UP001497516"/>
    </source>
</evidence>
<dbReference type="Proteomes" id="UP001497516">
    <property type="component" value="Chromosome 2"/>
</dbReference>
<accession>A0AAV2DAF1</accession>
<organism evidence="1 2">
    <name type="scientific">Linum trigynum</name>
    <dbReference type="NCBI Taxonomy" id="586398"/>
    <lineage>
        <taxon>Eukaryota</taxon>
        <taxon>Viridiplantae</taxon>
        <taxon>Streptophyta</taxon>
        <taxon>Embryophyta</taxon>
        <taxon>Tracheophyta</taxon>
        <taxon>Spermatophyta</taxon>
        <taxon>Magnoliopsida</taxon>
        <taxon>eudicotyledons</taxon>
        <taxon>Gunneridae</taxon>
        <taxon>Pentapetalae</taxon>
        <taxon>rosids</taxon>
        <taxon>fabids</taxon>
        <taxon>Malpighiales</taxon>
        <taxon>Linaceae</taxon>
        <taxon>Linum</taxon>
    </lineage>
</organism>
<gene>
    <name evidence="1" type="ORF">LTRI10_LOCUS12953</name>
</gene>
<name>A0AAV2DAF1_9ROSI</name>
<reference evidence="1 2" key="1">
    <citation type="submission" date="2024-04" db="EMBL/GenBank/DDBJ databases">
        <authorList>
            <person name="Fracassetti M."/>
        </authorList>
    </citation>
    <scope>NUCLEOTIDE SEQUENCE [LARGE SCALE GENOMIC DNA]</scope>
</reference>
<dbReference type="EMBL" id="OZ034815">
    <property type="protein sequence ID" value="CAL1370859.1"/>
    <property type="molecule type" value="Genomic_DNA"/>
</dbReference>
<dbReference type="AlphaFoldDB" id="A0AAV2DAF1"/>
<evidence type="ECO:0000313" key="1">
    <source>
        <dbReference type="EMBL" id="CAL1370859.1"/>
    </source>
</evidence>